<protein>
    <submittedName>
        <fullName evidence="2">Uncharacterized protein</fullName>
    </submittedName>
</protein>
<feature type="compositionally biased region" description="Basic residues" evidence="1">
    <location>
        <begin position="1"/>
        <end position="10"/>
    </location>
</feature>
<feature type="region of interest" description="Disordered" evidence="1">
    <location>
        <begin position="1"/>
        <end position="46"/>
    </location>
</feature>
<reference evidence="2 3" key="1">
    <citation type="submission" date="2022-12" db="EMBL/GenBank/DDBJ databases">
        <title>Chromosome-level genome of Tegillarca granosa.</title>
        <authorList>
            <person name="Kim J."/>
        </authorList>
    </citation>
    <scope>NUCLEOTIDE SEQUENCE [LARGE SCALE GENOMIC DNA]</scope>
    <source>
        <strain evidence="2">Teg-2019</strain>
        <tissue evidence="2">Adductor muscle</tissue>
    </source>
</reference>
<feature type="compositionally biased region" description="Basic and acidic residues" evidence="1">
    <location>
        <begin position="11"/>
        <end position="27"/>
    </location>
</feature>
<comment type="caution">
    <text evidence="2">The sequence shown here is derived from an EMBL/GenBank/DDBJ whole genome shotgun (WGS) entry which is preliminary data.</text>
</comment>
<dbReference type="Proteomes" id="UP001217089">
    <property type="component" value="Unassembled WGS sequence"/>
</dbReference>
<accession>A0ABQ9FP64</accession>
<sequence length="64" mass="7281">MVRSKPPVKKVRNEMSKKAAKEARGVSECRPTLPGPGQDRRGRNFVSLDSYLDKDNLSIHPYRI</sequence>
<dbReference type="EMBL" id="JARBDR010000214">
    <property type="protein sequence ID" value="KAJ8319068.1"/>
    <property type="molecule type" value="Genomic_DNA"/>
</dbReference>
<gene>
    <name evidence="2" type="ORF">KUTeg_004159</name>
</gene>
<evidence type="ECO:0000313" key="3">
    <source>
        <dbReference type="Proteomes" id="UP001217089"/>
    </source>
</evidence>
<keyword evidence="3" id="KW-1185">Reference proteome</keyword>
<evidence type="ECO:0000313" key="2">
    <source>
        <dbReference type="EMBL" id="KAJ8319068.1"/>
    </source>
</evidence>
<evidence type="ECO:0000256" key="1">
    <source>
        <dbReference type="SAM" id="MobiDB-lite"/>
    </source>
</evidence>
<name>A0ABQ9FP64_TEGGR</name>
<proteinExistence type="predicted"/>
<organism evidence="2 3">
    <name type="scientific">Tegillarca granosa</name>
    <name type="common">Malaysian cockle</name>
    <name type="synonym">Anadara granosa</name>
    <dbReference type="NCBI Taxonomy" id="220873"/>
    <lineage>
        <taxon>Eukaryota</taxon>
        <taxon>Metazoa</taxon>
        <taxon>Spiralia</taxon>
        <taxon>Lophotrochozoa</taxon>
        <taxon>Mollusca</taxon>
        <taxon>Bivalvia</taxon>
        <taxon>Autobranchia</taxon>
        <taxon>Pteriomorphia</taxon>
        <taxon>Arcoida</taxon>
        <taxon>Arcoidea</taxon>
        <taxon>Arcidae</taxon>
        <taxon>Tegillarca</taxon>
    </lineage>
</organism>